<accession>A0AAU8B7K2</accession>
<name>A0AAU8B7K2_9CAUD</name>
<proteinExistence type="predicted"/>
<protein>
    <submittedName>
        <fullName evidence="1">Uncharacterized protein</fullName>
    </submittedName>
</protein>
<organism evidence="1">
    <name type="scientific">Dulem virus 42</name>
    <dbReference type="NCBI Taxonomy" id="3145760"/>
    <lineage>
        <taxon>Viruses</taxon>
        <taxon>Duplodnaviria</taxon>
        <taxon>Heunggongvirae</taxon>
        <taxon>Uroviricota</taxon>
        <taxon>Caudoviricetes</taxon>
    </lineage>
</organism>
<dbReference type="EMBL" id="PP511876">
    <property type="protein sequence ID" value="XCD08302.1"/>
    <property type="molecule type" value="Genomic_DNA"/>
</dbReference>
<sequence length="46" mass="5486">MLLSLPFIVIMNQVFTFQYNQNHAIPQVSRMQFLWDANGICLYNHE</sequence>
<reference evidence="1" key="1">
    <citation type="submission" date="2024-03" db="EMBL/GenBank/DDBJ databases">
        <title>Diverse circular DNA viruses in blood, oral, and fecal samples of captive lemurs.</title>
        <authorList>
            <person name="Paietta E.N."/>
            <person name="Kraberger S."/>
            <person name="Lund M.C."/>
            <person name="Custer J.M."/>
            <person name="Vargas K.M."/>
            <person name="Ehmke E.E."/>
            <person name="Yoder A.D."/>
            <person name="Varsani A."/>
        </authorList>
    </citation>
    <scope>NUCLEOTIDE SEQUENCE</scope>
    <source>
        <strain evidence="1">Duke_30FF_63</strain>
    </source>
</reference>
<evidence type="ECO:0000313" key="1">
    <source>
        <dbReference type="EMBL" id="XCD08302.1"/>
    </source>
</evidence>